<accession>A0A8J4CIH0</accession>
<gene>
    <name evidence="4" type="ORF">Vretifemale_9865</name>
    <name evidence="5" type="ORF">Vretimale_9408</name>
</gene>
<feature type="domain" description="HTH myb-type" evidence="3">
    <location>
        <begin position="74"/>
        <end position="127"/>
    </location>
</feature>
<dbReference type="InterPro" id="IPR009057">
    <property type="entry name" value="Homeodomain-like_sf"/>
</dbReference>
<name>A0A8J4CIH0_9CHLO</name>
<dbReference type="InterPro" id="IPR001005">
    <property type="entry name" value="SANT/Myb"/>
</dbReference>
<evidence type="ECO:0000313" key="4">
    <source>
        <dbReference type="EMBL" id="GIL80826.1"/>
    </source>
</evidence>
<feature type="domain" description="HTH myb-type" evidence="3">
    <location>
        <begin position="15"/>
        <end position="72"/>
    </location>
</feature>
<feature type="compositionally biased region" description="Pro residues" evidence="1">
    <location>
        <begin position="1148"/>
        <end position="1158"/>
    </location>
</feature>
<evidence type="ECO:0000259" key="3">
    <source>
        <dbReference type="PROSITE" id="PS51294"/>
    </source>
</evidence>
<dbReference type="GO" id="GO:0005634">
    <property type="term" value="C:nucleus"/>
    <property type="evidence" value="ECO:0007669"/>
    <property type="project" value="TreeGrafter"/>
</dbReference>
<feature type="region of interest" description="Disordered" evidence="1">
    <location>
        <begin position="495"/>
        <end position="515"/>
    </location>
</feature>
<feature type="compositionally biased region" description="Low complexity" evidence="1">
    <location>
        <begin position="1259"/>
        <end position="1276"/>
    </location>
</feature>
<feature type="region of interest" description="Disordered" evidence="1">
    <location>
        <begin position="1254"/>
        <end position="1286"/>
    </location>
</feature>
<dbReference type="GO" id="GO:0000978">
    <property type="term" value="F:RNA polymerase II cis-regulatory region sequence-specific DNA binding"/>
    <property type="evidence" value="ECO:0007669"/>
    <property type="project" value="TreeGrafter"/>
</dbReference>
<dbReference type="SMART" id="SM00717">
    <property type="entry name" value="SANT"/>
    <property type="match status" value="2"/>
</dbReference>
<organism evidence="4 6">
    <name type="scientific">Volvox reticuliferus</name>
    <dbReference type="NCBI Taxonomy" id="1737510"/>
    <lineage>
        <taxon>Eukaryota</taxon>
        <taxon>Viridiplantae</taxon>
        <taxon>Chlorophyta</taxon>
        <taxon>core chlorophytes</taxon>
        <taxon>Chlorophyceae</taxon>
        <taxon>CS clade</taxon>
        <taxon>Chlamydomonadales</taxon>
        <taxon>Volvocaceae</taxon>
        <taxon>Volvox</taxon>
    </lineage>
</organism>
<feature type="region of interest" description="Disordered" evidence="1">
    <location>
        <begin position="300"/>
        <end position="387"/>
    </location>
</feature>
<dbReference type="CDD" id="cd00167">
    <property type="entry name" value="SANT"/>
    <property type="match status" value="2"/>
</dbReference>
<dbReference type="PANTHER" id="PTHR45614:SF232">
    <property type="entry name" value="TRANSCRIPTION FACTOR MYB3R-2"/>
    <property type="match status" value="1"/>
</dbReference>
<feature type="region of interest" description="Disordered" evidence="1">
    <location>
        <begin position="148"/>
        <end position="224"/>
    </location>
</feature>
<dbReference type="InterPro" id="IPR050560">
    <property type="entry name" value="MYB_TF"/>
</dbReference>
<feature type="region of interest" description="Disordered" evidence="1">
    <location>
        <begin position="659"/>
        <end position="678"/>
    </location>
</feature>
<proteinExistence type="predicted"/>
<evidence type="ECO:0000259" key="2">
    <source>
        <dbReference type="PROSITE" id="PS50090"/>
    </source>
</evidence>
<feature type="domain" description="Myb-like" evidence="2">
    <location>
        <begin position="17"/>
        <end position="72"/>
    </location>
</feature>
<dbReference type="PROSITE" id="PS50090">
    <property type="entry name" value="MYB_LIKE"/>
    <property type="match status" value="2"/>
</dbReference>
<feature type="region of interest" description="Disordered" evidence="1">
    <location>
        <begin position="1"/>
        <end position="21"/>
    </location>
</feature>
<dbReference type="OrthoDB" id="2143914at2759"/>
<feature type="compositionally biased region" description="Acidic residues" evidence="1">
    <location>
        <begin position="181"/>
        <end position="192"/>
    </location>
</feature>
<dbReference type="EMBL" id="BNCP01000020">
    <property type="protein sequence ID" value="GIL80826.1"/>
    <property type="molecule type" value="Genomic_DNA"/>
</dbReference>
<evidence type="ECO:0000256" key="1">
    <source>
        <dbReference type="SAM" id="MobiDB-lite"/>
    </source>
</evidence>
<feature type="compositionally biased region" description="Low complexity" evidence="1">
    <location>
        <begin position="659"/>
        <end position="670"/>
    </location>
</feature>
<dbReference type="EMBL" id="BNCQ01000017">
    <property type="protein sequence ID" value="GIM04964.1"/>
    <property type="molecule type" value="Genomic_DNA"/>
</dbReference>
<sequence length="1339" mass="136554">MSRRGGGTPRHPTAKLKGGWSPEEDALLASLVEKHGEGQWSPIARELNELLNKTESTGRIGKQCRERWNHHLCPGLRKGPWTPEEEALVVEAHKRSGNRWSDIARCIEGRSENAVKNHWNATLRKKVTPENPAGPLKEYLDTLQLEFTPRRRGAGGASAGSGGGGPKRKRSCREQESSSVDSDEISGGDDAEQETRYPELTGPCPRRGAPRPRRSTAAAAARYPHSEMAAGAGGSGAGGPRPFSAAAAVAVAGFGHSVMKSEPVVLGALGPSSAQKRFSSVNGTRENQEVLAAAAAYGGTAATSGETVPERAAVVGPGAGRRRSKRAAAQVGNERLRSLVEAEQREAAAEAAEEEEEEEEAAAAAVGSVGPGDGVNGGEAAPGRCPDAQSFETEVKADTAAAAGGGAGGAAGRSQALTVVKSETLPRTESSCDSGSLPDNILWAIAADVAEATDGAGVSTGATNGAAAAAMKAAVGMEGVDGPVGDFPLRSAPFPLDSPGTSTQGQNGHKSRVGPAGLGAGTTAVVAAEALSYPAVAAGAGTCATSSGGTLLLTGQHDPVTAATAATATTAAGSGGAGWANRAYDGSTNDMQVFADGQQSRRSSYGMSLGGKVRPRLCPHREAHTHTNALDTAGVPNIVGAVSGGVGVGTSAAALGVGTRTDASPGTSTPVPTPGMAAVDGTPSVFLSRTCGDDEDLLLDTPLDYSETMCLRHVASGGALFDYDMRHGTKRANRLATPPSPTKAAAAARNSPAAAMAALPAANPSLPWTARFPHRSFPGCVLEPSCLFEDSPSDNMPDTPLNQPGENLPTLPEPEGRGSGNLAAAAAAAGGGAASGPGNAAVGVGQIQGQAEAAVREAEAMSVNAMSPYGFLGGVGAAGGINAIRANSSITSVGSPLSDVYVENGESGVRVGGTGGATSSHAGTMAAAAASAAAITAAAVGVAPSGGGGLADSEVLTKRESCINPPLPHGAVAMHPMAPFKTAAPLALSLPAAGLQPASPWTPAQGMSISAPPMSLTHTMPTQPASPGHWADQLPPGQASGASVHMPYGFGAGSTMAPPAMPSFTASSPLSPAHMPHVLPAQSSHTVTATPTAPQLQRCQQVLMQLGGSHEGASILQSEHGHVQQHPPHSVVMSQSFPLLSTLAPPATSAPPSGPPPQRQQSGTEPSQLQPLQPLLALQTQQPQPHALVPDVYFMSPGCYYLPPGTLLPFGGFFNPLSPYSPASGHPPAAAQMPVPMQRCTPCHYVQGTMSQTEEHQHLQMMQGMVSVSQQQQQQQQRRKEQPQPLPQWTSLQLLQQSMSHQQLQQLPQSMSHQQLLPLQRSASQLPEQQQQLQPQESA</sequence>
<protein>
    <submittedName>
        <fullName evidence="4">Uncharacterized protein</fullName>
    </submittedName>
</protein>
<dbReference type="GO" id="GO:0000981">
    <property type="term" value="F:DNA-binding transcription factor activity, RNA polymerase II-specific"/>
    <property type="evidence" value="ECO:0007669"/>
    <property type="project" value="TreeGrafter"/>
</dbReference>
<feature type="compositionally biased region" description="Gly residues" evidence="1">
    <location>
        <begin position="154"/>
        <end position="165"/>
    </location>
</feature>
<dbReference type="Proteomes" id="UP000722791">
    <property type="component" value="Unassembled WGS sequence"/>
</dbReference>
<feature type="compositionally biased region" description="Polar residues" evidence="1">
    <location>
        <begin position="793"/>
        <end position="805"/>
    </location>
</feature>
<feature type="compositionally biased region" description="Acidic residues" evidence="1">
    <location>
        <begin position="351"/>
        <end position="361"/>
    </location>
</feature>
<feature type="compositionally biased region" description="Basic and acidic residues" evidence="1">
    <location>
        <begin position="334"/>
        <end position="348"/>
    </location>
</feature>
<feature type="region of interest" description="Disordered" evidence="1">
    <location>
        <begin position="1142"/>
        <end position="1168"/>
    </location>
</feature>
<dbReference type="InterPro" id="IPR017930">
    <property type="entry name" value="Myb_dom"/>
</dbReference>
<dbReference type="SUPFAM" id="SSF46689">
    <property type="entry name" value="Homeodomain-like"/>
    <property type="match status" value="1"/>
</dbReference>
<feature type="region of interest" description="Disordered" evidence="1">
    <location>
        <begin position="791"/>
        <end position="824"/>
    </location>
</feature>
<dbReference type="Proteomes" id="UP000747110">
    <property type="component" value="Unassembled WGS sequence"/>
</dbReference>
<reference evidence="4" key="1">
    <citation type="journal article" date="2021" name="Proc. Natl. Acad. Sci. U.S.A.">
        <title>Three genomes in the algal genus Volvox reveal the fate of a haploid sex-determining region after a transition to homothallism.</title>
        <authorList>
            <person name="Yamamoto K."/>
            <person name="Hamaji T."/>
            <person name="Kawai-Toyooka H."/>
            <person name="Matsuzaki R."/>
            <person name="Takahashi F."/>
            <person name="Nishimura Y."/>
            <person name="Kawachi M."/>
            <person name="Noguchi H."/>
            <person name="Minakuchi Y."/>
            <person name="Umen J.G."/>
            <person name="Toyoda A."/>
            <person name="Nozaki H."/>
        </authorList>
    </citation>
    <scope>NUCLEOTIDE SEQUENCE</scope>
    <source>
        <strain evidence="5">NIES-3785</strain>
        <strain evidence="4">NIES-3786</strain>
    </source>
</reference>
<dbReference type="Pfam" id="PF00249">
    <property type="entry name" value="Myb_DNA-binding"/>
    <property type="match status" value="2"/>
</dbReference>
<feature type="domain" description="Myb-like" evidence="2">
    <location>
        <begin position="73"/>
        <end position="123"/>
    </location>
</feature>
<feature type="compositionally biased region" description="Polar residues" evidence="1">
    <location>
        <begin position="499"/>
        <end position="508"/>
    </location>
</feature>
<evidence type="ECO:0000313" key="5">
    <source>
        <dbReference type="EMBL" id="GIM04964.1"/>
    </source>
</evidence>
<dbReference type="PANTHER" id="PTHR45614">
    <property type="entry name" value="MYB PROTEIN-RELATED"/>
    <property type="match status" value="1"/>
</dbReference>
<keyword evidence="6" id="KW-1185">Reference proteome</keyword>
<dbReference type="Gene3D" id="1.10.10.60">
    <property type="entry name" value="Homeodomain-like"/>
    <property type="match status" value="2"/>
</dbReference>
<evidence type="ECO:0000313" key="6">
    <source>
        <dbReference type="Proteomes" id="UP000747110"/>
    </source>
</evidence>
<feature type="region of interest" description="Disordered" evidence="1">
    <location>
        <begin position="1300"/>
        <end position="1339"/>
    </location>
</feature>
<dbReference type="PROSITE" id="PS51294">
    <property type="entry name" value="HTH_MYB"/>
    <property type="match status" value="2"/>
</dbReference>
<comment type="caution">
    <text evidence="4">The sequence shown here is derived from an EMBL/GenBank/DDBJ whole genome shotgun (WGS) entry which is preliminary data.</text>
</comment>